<reference evidence="2" key="2">
    <citation type="submission" date="2022-06" db="EMBL/GenBank/DDBJ databases">
        <title>Draft genome sequence of Burkholderia glumae strain GR20004 isolated from rice panicle showing bacterial panicle blight.</title>
        <authorList>
            <person name="Choi S.Y."/>
            <person name="Lee Y.H."/>
        </authorList>
    </citation>
    <scope>NUCLEOTIDE SEQUENCE</scope>
    <source>
        <strain evidence="2">GR20004</strain>
    </source>
</reference>
<proteinExistence type="predicted"/>
<name>A0AAQ0BU72_BURGL</name>
<protein>
    <submittedName>
        <fullName evidence="1">Uncharacterized protein</fullName>
    </submittedName>
</protein>
<keyword evidence="4" id="KW-1185">Reference proteome</keyword>
<evidence type="ECO:0000313" key="3">
    <source>
        <dbReference type="Proteomes" id="UP000594892"/>
    </source>
</evidence>
<evidence type="ECO:0000313" key="2">
    <source>
        <dbReference type="EMBL" id="USS46813.1"/>
    </source>
</evidence>
<gene>
    <name evidence="1" type="ORF">I6H06_19205</name>
    <name evidence="2" type="ORF">NFI99_18115</name>
</gene>
<dbReference type="AlphaFoldDB" id="A0AAQ0BU72"/>
<dbReference type="EMBL" id="CP065601">
    <property type="protein sequence ID" value="QPQ94284.1"/>
    <property type="molecule type" value="Genomic_DNA"/>
</dbReference>
<dbReference type="RefSeq" id="WP_127913969.1">
    <property type="nucleotide sequence ID" value="NZ_CP021074.1"/>
</dbReference>
<dbReference type="Proteomes" id="UP001056386">
    <property type="component" value="Chromosome 1"/>
</dbReference>
<accession>A0AAQ0BU72</accession>
<dbReference type="EMBL" id="CP099587">
    <property type="protein sequence ID" value="USS46813.1"/>
    <property type="molecule type" value="Genomic_DNA"/>
</dbReference>
<organism evidence="1 3">
    <name type="scientific">Burkholderia glumae</name>
    <name type="common">Pseudomonas glumae</name>
    <dbReference type="NCBI Taxonomy" id="337"/>
    <lineage>
        <taxon>Bacteria</taxon>
        <taxon>Pseudomonadati</taxon>
        <taxon>Pseudomonadota</taxon>
        <taxon>Betaproteobacteria</taxon>
        <taxon>Burkholderiales</taxon>
        <taxon>Burkholderiaceae</taxon>
        <taxon>Burkholderia</taxon>
    </lineage>
</organism>
<evidence type="ECO:0000313" key="1">
    <source>
        <dbReference type="EMBL" id="QPQ94284.1"/>
    </source>
</evidence>
<dbReference type="Proteomes" id="UP000594892">
    <property type="component" value="Chromosome 2"/>
</dbReference>
<evidence type="ECO:0000313" key="4">
    <source>
        <dbReference type="Proteomes" id="UP001056386"/>
    </source>
</evidence>
<sequence>MSNTGDVTQHHHRDWHGAHQPWAYCQEAFRWKGEQIAEINFIPLAKEMRAWLMQRGTLRVITKDDFPEESGPINHYTLSGASLTLIMAQVVNAWHEFATNPIDHDEINAKIERLRLYNEIVLYAARICEVTVKQLLYCTQIPESLYKRMAIGVLLAPLSRLQEK</sequence>
<reference evidence="1 3" key="1">
    <citation type="submission" date="2020-12" db="EMBL/GenBank/DDBJ databases">
        <title>FDA dAtabase for Regulatory Grade micrObial Sequences (FDA-ARGOS): Supporting development and validation of Infectious Disease Dx tests.</title>
        <authorList>
            <person name="Minogue T."/>
            <person name="Wolcott M."/>
            <person name="Wasieloski L."/>
            <person name="Aguilar W."/>
            <person name="Moore D."/>
            <person name="Jaissle J."/>
            <person name="Tallon L."/>
            <person name="Sadzewicz L."/>
            <person name="Zhao X."/>
            <person name="Boylan J."/>
            <person name="Ott S."/>
            <person name="Bowen H."/>
            <person name="Vavikolanu K."/>
            <person name="Mehta A."/>
            <person name="Aluvathingal J."/>
            <person name="Nadendla S."/>
            <person name="Yan Y."/>
            <person name="Sichtig H."/>
        </authorList>
    </citation>
    <scope>NUCLEOTIDE SEQUENCE [LARGE SCALE GENOMIC DNA]</scope>
    <source>
        <strain evidence="1 3">FDAARGOS_949</strain>
    </source>
</reference>
<dbReference type="GeneID" id="45699068"/>